<dbReference type="PANTHER" id="PTHR34296">
    <property type="entry name" value="TRANSCRIPTIONAL ACTIVATOR PROTEIN MED"/>
    <property type="match status" value="1"/>
</dbReference>
<comment type="caution">
    <text evidence="8">The sequence shown here is derived from an EMBL/GenBank/DDBJ whole genome shotgun (WGS) entry which is preliminary data.</text>
</comment>
<evidence type="ECO:0000313" key="8">
    <source>
        <dbReference type="EMBL" id="MBY0756623.1"/>
    </source>
</evidence>
<dbReference type="SUPFAM" id="SSF53822">
    <property type="entry name" value="Periplasmic binding protein-like I"/>
    <property type="match status" value="1"/>
</dbReference>
<keyword evidence="5" id="KW-0472">Membrane</keyword>
<dbReference type="Pfam" id="PF02608">
    <property type="entry name" value="Bmp"/>
    <property type="match status" value="1"/>
</dbReference>
<gene>
    <name evidence="8" type="ORF">K5V21_14335</name>
</gene>
<sequence>MNKLKRNKEISILLVLLVCLYILMLTGGCVAKFEKSISRKIHIGLIAQNFKDASFGELAKKGIEKSKEEVQIIPGYVETKDDKEKIDEGLRKLAEDSYMTVAMGVEMKAAVEKVSRERRDKSFTIVDEDVEEPNVKSVLFRHQEGSFLMGVVAGDETKSNKVGFIGGMNNEIGLQFYSGYAAGLKTVNEKAAMGIIDGSNVRFIQSFADENKAYENAIELYDEGCDIIFQACGKAGFGVFKAAKERGKKVIGVDTDQRVTVPEYSDQIISSMIKSVDKAIFNLCENVKNGEFKSGIQNIQELGIKEEMIDYAPSTSEAVSGKTMEDLKKYKEKIKTEEIKVPKMIFEVIEFKA</sequence>
<keyword evidence="3" id="KW-1003">Cell membrane</keyword>
<accession>A0ABS7L0M9</accession>
<evidence type="ECO:0000256" key="5">
    <source>
        <dbReference type="ARBA" id="ARBA00023136"/>
    </source>
</evidence>
<dbReference type="PROSITE" id="PS51257">
    <property type="entry name" value="PROKAR_LIPOPROTEIN"/>
    <property type="match status" value="1"/>
</dbReference>
<dbReference type="InterPro" id="IPR003760">
    <property type="entry name" value="PnrA-like"/>
</dbReference>
<evidence type="ECO:0000313" key="9">
    <source>
        <dbReference type="Proteomes" id="UP001299068"/>
    </source>
</evidence>
<comment type="similarity">
    <text evidence="2">Belongs to the BMP lipoprotein family.</text>
</comment>
<dbReference type="InterPro" id="IPR028082">
    <property type="entry name" value="Peripla_BP_I"/>
</dbReference>
<dbReference type="Proteomes" id="UP001299068">
    <property type="component" value="Unassembled WGS sequence"/>
</dbReference>
<proteinExistence type="inferred from homology"/>
<evidence type="ECO:0000256" key="2">
    <source>
        <dbReference type="ARBA" id="ARBA00008610"/>
    </source>
</evidence>
<keyword evidence="9" id="KW-1185">Reference proteome</keyword>
<evidence type="ECO:0000256" key="3">
    <source>
        <dbReference type="ARBA" id="ARBA00022475"/>
    </source>
</evidence>
<keyword evidence="6" id="KW-0449">Lipoprotein</keyword>
<reference evidence="8 9" key="1">
    <citation type="journal article" date="2021" name="Cell Host Microbe">
        <title>in vivo commensal control of Clostridioides difficile virulence.</title>
        <authorList>
            <person name="Girinathan B.P."/>
            <person name="Dibenedetto N."/>
            <person name="Worley J.N."/>
            <person name="Peltier J."/>
            <person name="Arrieta-Ortiz M.L."/>
            <person name="Rupa Christinal Immanuel S."/>
            <person name="Lavin R."/>
            <person name="Delaney M.L."/>
            <person name="Cummins C."/>
            <person name="Hoffmann M."/>
            <person name="Luo Y."/>
            <person name="Gonzalez-Escalona N."/>
            <person name="Allard M."/>
            <person name="Onderdonk A.B."/>
            <person name="Gerber G.K."/>
            <person name="Sonenshein A.L."/>
            <person name="Baliga N."/>
            <person name="Dupuy B."/>
            <person name="Bry L."/>
        </authorList>
    </citation>
    <scope>NUCLEOTIDE SEQUENCE [LARGE SCALE GENOMIC DNA]</scope>
    <source>
        <strain evidence="8 9">DSM 599</strain>
    </source>
</reference>
<comment type="subcellular location">
    <subcellularLocation>
        <location evidence="1">Cell membrane</location>
        <topology evidence="1">Lipid-anchor</topology>
    </subcellularLocation>
</comment>
<protein>
    <submittedName>
        <fullName evidence="8">BMP family ABC transporter substrate-binding protein</fullName>
    </submittedName>
</protein>
<feature type="domain" description="ABC transporter substrate-binding protein PnrA-like" evidence="7">
    <location>
        <begin position="47"/>
        <end position="343"/>
    </location>
</feature>
<name>A0ABS7L0M9_CLOSR</name>
<dbReference type="PANTHER" id="PTHR34296:SF2">
    <property type="entry name" value="ABC TRANSPORTER GUANOSINE-BINDING PROTEIN NUPN"/>
    <property type="match status" value="1"/>
</dbReference>
<dbReference type="InterPro" id="IPR050957">
    <property type="entry name" value="BMP_lipoprotein"/>
</dbReference>
<keyword evidence="4" id="KW-0732">Signal</keyword>
<dbReference type="EMBL" id="JAIKTU010000012">
    <property type="protein sequence ID" value="MBY0756623.1"/>
    <property type="molecule type" value="Genomic_DNA"/>
</dbReference>
<evidence type="ECO:0000256" key="4">
    <source>
        <dbReference type="ARBA" id="ARBA00022729"/>
    </source>
</evidence>
<evidence type="ECO:0000256" key="6">
    <source>
        <dbReference type="ARBA" id="ARBA00023288"/>
    </source>
</evidence>
<dbReference type="RefSeq" id="WP_221861857.1">
    <property type="nucleotide sequence ID" value="NZ_JAIKTU010000012.1"/>
</dbReference>
<evidence type="ECO:0000256" key="1">
    <source>
        <dbReference type="ARBA" id="ARBA00004193"/>
    </source>
</evidence>
<evidence type="ECO:0000259" key="7">
    <source>
        <dbReference type="Pfam" id="PF02608"/>
    </source>
</evidence>
<dbReference type="Gene3D" id="3.40.50.2300">
    <property type="match status" value="2"/>
</dbReference>
<organism evidence="8 9">
    <name type="scientific">Clostridium sardiniense</name>
    <name type="common">Clostridium absonum</name>
    <dbReference type="NCBI Taxonomy" id="29369"/>
    <lineage>
        <taxon>Bacteria</taxon>
        <taxon>Bacillati</taxon>
        <taxon>Bacillota</taxon>
        <taxon>Clostridia</taxon>
        <taxon>Eubacteriales</taxon>
        <taxon>Clostridiaceae</taxon>
        <taxon>Clostridium</taxon>
    </lineage>
</organism>